<comment type="caution">
    <text evidence="2">The sequence shown here is derived from an EMBL/GenBank/DDBJ whole genome shotgun (WGS) entry which is preliminary data.</text>
</comment>
<dbReference type="InterPro" id="IPR011009">
    <property type="entry name" value="Kinase-like_dom_sf"/>
</dbReference>
<organism evidence="2 3">
    <name type="scientific">Diplocarpon rosae</name>
    <dbReference type="NCBI Taxonomy" id="946125"/>
    <lineage>
        <taxon>Eukaryota</taxon>
        <taxon>Fungi</taxon>
        <taxon>Dikarya</taxon>
        <taxon>Ascomycota</taxon>
        <taxon>Pezizomycotina</taxon>
        <taxon>Leotiomycetes</taxon>
        <taxon>Helotiales</taxon>
        <taxon>Drepanopezizaceae</taxon>
        <taxon>Diplocarpon</taxon>
    </lineage>
</organism>
<gene>
    <name evidence="2" type="ORF">QTJ16_005747</name>
</gene>
<proteinExistence type="predicted"/>
<dbReference type="SUPFAM" id="SSF56112">
    <property type="entry name" value="Protein kinase-like (PK-like)"/>
    <property type="match status" value="1"/>
</dbReference>
<accession>A0AAD9SYB1</accession>
<reference evidence="2" key="1">
    <citation type="submission" date="2023-06" db="EMBL/GenBank/DDBJ databases">
        <title>Draft genome of Marssonina rosae.</title>
        <authorList>
            <person name="Cheng Q."/>
        </authorList>
    </citation>
    <scope>NUCLEOTIDE SEQUENCE</scope>
    <source>
        <strain evidence="2">R4</strain>
    </source>
</reference>
<feature type="region of interest" description="Disordered" evidence="1">
    <location>
        <begin position="130"/>
        <end position="198"/>
    </location>
</feature>
<evidence type="ECO:0000313" key="3">
    <source>
        <dbReference type="Proteomes" id="UP001285354"/>
    </source>
</evidence>
<evidence type="ECO:0008006" key="4">
    <source>
        <dbReference type="Google" id="ProtNLM"/>
    </source>
</evidence>
<dbReference type="Gene3D" id="1.10.510.10">
    <property type="entry name" value="Transferase(Phosphotransferase) domain 1"/>
    <property type="match status" value="1"/>
</dbReference>
<evidence type="ECO:0000313" key="2">
    <source>
        <dbReference type="EMBL" id="KAK2625378.1"/>
    </source>
</evidence>
<dbReference type="EMBL" id="JAUBYV010000008">
    <property type="protein sequence ID" value="KAK2625378.1"/>
    <property type="molecule type" value="Genomic_DNA"/>
</dbReference>
<protein>
    <recommendedName>
        <fullName evidence="4">Protein kinase domain-containing protein</fullName>
    </recommendedName>
</protein>
<evidence type="ECO:0000256" key="1">
    <source>
        <dbReference type="SAM" id="MobiDB-lite"/>
    </source>
</evidence>
<keyword evidence="3" id="KW-1185">Reference proteome</keyword>
<sequence>MIESGLEFSKVSTGVADVFLRLQEDEPHTLYYHLAEPTIEAEVQDEAQSEAQLEASISLSRTAVSQTLTFCLMALDSKPRSQEWRNRALETSSKAVIDFEEVLRQIPEEDKALTPPSSVYQARSSSFVRSPIKLRPRKPQQARNSCRSAEATLDEDPQGSSGTFDEPSDVDTPSKPKAHVRRSDPRQMQSIESSDVLEESSSRHQQYCTHACLSGLVRNRPLDEACPNFNSHCTYGDGICHTLDQKSLAEHMTLQLAENPENGCEPLGLQGARGALFKLHLKLHGYTFVAKGTVMAFEAQLKHEGSVYQYLDEVQGELIPVYLGNISLVRPYFLDIGVRIIHMLLMSWGGEQAQKDTMLAIGQDLNAETIKAITKIRSYGVEHHDVRSANVLWSAETRNVMLIDFERSEILKRLSVLQETSPNRQQKTIRSDVKVSGWSISDGTLASPGKSFE</sequence>
<dbReference type="AlphaFoldDB" id="A0AAD9SYB1"/>
<name>A0AAD9SYB1_9HELO</name>
<dbReference type="Proteomes" id="UP001285354">
    <property type="component" value="Unassembled WGS sequence"/>
</dbReference>